<protein>
    <submittedName>
        <fullName evidence="1">Uncharacterized protein</fullName>
    </submittedName>
</protein>
<reference evidence="2" key="1">
    <citation type="submission" date="2016-10" db="EMBL/GenBank/DDBJ databases">
        <authorList>
            <person name="Varghese N."/>
            <person name="Submissions S."/>
        </authorList>
    </citation>
    <scope>NUCLEOTIDE SEQUENCE [LARGE SCALE GENOMIC DNA]</scope>
    <source>
        <strain evidence="2">IBRC-M 10760</strain>
    </source>
</reference>
<sequence>MRRQLLQTTLLFSYPILLYNSKRSYLKLSVIELILLRYLERKLMTNQLPDVEFRWKRWVRVPETGS</sequence>
<proteinExistence type="predicted"/>
<evidence type="ECO:0000313" key="2">
    <source>
        <dbReference type="Proteomes" id="UP000199076"/>
    </source>
</evidence>
<dbReference type="AlphaFoldDB" id="A0A1G7QVV7"/>
<dbReference type="EMBL" id="FNBK01000013">
    <property type="protein sequence ID" value="SDG02658.1"/>
    <property type="molecule type" value="Genomic_DNA"/>
</dbReference>
<dbReference type="Proteomes" id="UP000199076">
    <property type="component" value="Unassembled WGS sequence"/>
</dbReference>
<keyword evidence="2" id="KW-1185">Reference proteome</keyword>
<name>A0A1G7QVV7_9EURY</name>
<accession>A0A1G7QVV7</accession>
<organism evidence="1 2">
    <name type="scientific">Halorientalis regularis</name>
    <dbReference type="NCBI Taxonomy" id="660518"/>
    <lineage>
        <taxon>Archaea</taxon>
        <taxon>Methanobacteriati</taxon>
        <taxon>Methanobacteriota</taxon>
        <taxon>Stenosarchaea group</taxon>
        <taxon>Halobacteria</taxon>
        <taxon>Halobacteriales</taxon>
        <taxon>Haloarculaceae</taxon>
        <taxon>Halorientalis</taxon>
    </lineage>
</organism>
<evidence type="ECO:0000313" key="1">
    <source>
        <dbReference type="EMBL" id="SDG02658.1"/>
    </source>
</evidence>
<gene>
    <name evidence="1" type="ORF">SAMN05216218_113119</name>
</gene>